<accession>A0A3D3QYZ5</accession>
<protein>
    <submittedName>
        <fullName evidence="2">Amidase</fullName>
    </submittedName>
</protein>
<dbReference type="EMBL" id="DQAY01000005">
    <property type="protein sequence ID" value="HCO21566.1"/>
    <property type="molecule type" value="Genomic_DNA"/>
</dbReference>
<feature type="domain" description="Amidase" evidence="1">
    <location>
        <begin position="27"/>
        <end position="97"/>
    </location>
</feature>
<dbReference type="InterPro" id="IPR036928">
    <property type="entry name" value="AS_sf"/>
</dbReference>
<dbReference type="Gene3D" id="3.90.1300.10">
    <property type="entry name" value="Amidase signature (AS) domain"/>
    <property type="match status" value="1"/>
</dbReference>
<evidence type="ECO:0000259" key="1">
    <source>
        <dbReference type="Pfam" id="PF01425"/>
    </source>
</evidence>
<dbReference type="InterPro" id="IPR000120">
    <property type="entry name" value="Amidase"/>
</dbReference>
<comment type="caution">
    <text evidence="2">The sequence shown here is derived from an EMBL/GenBank/DDBJ whole genome shotgun (WGS) entry which is preliminary data.</text>
</comment>
<name>A0A3D3QYZ5_9PLAN</name>
<sequence length="103" mass="11599">MNLYQTPPRTIADAQQALKAGELSCRELLTECFQNIEEKEPALHAWAHLDREAAFQRADLLDQELQRGRWRGPLHGIPVGIKDIIDVKGMPTQAGFLGRDKPP</sequence>
<evidence type="ECO:0000313" key="3">
    <source>
        <dbReference type="Proteomes" id="UP000263642"/>
    </source>
</evidence>
<reference evidence="2 3" key="1">
    <citation type="journal article" date="2018" name="Nat. Biotechnol.">
        <title>A standardized bacterial taxonomy based on genome phylogeny substantially revises the tree of life.</title>
        <authorList>
            <person name="Parks D.H."/>
            <person name="Chuvochina M."/>
            <person name="Waite D.W."/>
            <person name="Rinke C."/>
            <person name="Skarshewski A."/>
            <person name="Chaumeil P.A."/>
            <person name="Hugenholtz P."/>
        </authorList>
    </citation>
    <scope>NUCLEOTIDE SEQUENCE [LARGE SCALE GENOMIC DNA]</scope>
    <source>
        <strain evidence="2">UBA9375</strain>
    </source>
</reference>
<dbReference type="SUPFAM" id="SSF75304">
    <property type="entry name" value="Amidase signature (AS) enzymes"/>
    <property type="match status" value="1"/>
</dbReference>
<dbReference type="PANTHER" id="PTHR11895:SF176">
    <property type="entry name" value="AMIDASE AMID-RELATED"/>
    <property type="match status" value="1"/>
</dbReference>
<gene>
    <name evidence="2" type="ORF">DIT97_00270</name>
</gene>
<dbReference type="GO" id="GO:0003824">
    <property type="term" value="F:catalytic activity"/>
    <property type="evidence" value="ECO:0007669"/>
    <property type="project" value="InterPro"/>
</dbReference>
<proteinExistence type="predicted"/>
<dbReference type="AlphaFoldDB" id="A0A3D3QYZ5"/>
<dbReference type="PANTHER" id="PTHR11895">
    <property type="entry name" value="TRANSAMIDASE"/>
    <property type="match status" value="1"/>
</dbReference>
<dbReference type="Pfam" id="PF01425">
    <property type="entry name" value="Amidase"/>
    <property type="match status" value="1"/>
</dbReference>
<feature type="non-terminal residue" evidence="2">
    <location>
        <position position="103"/>
    </location>
</feature>
<dbReference type="InterPro" id="IPR023631">
    <property type="entry name" value="Amidase_dom"/>
</dbReference>
<evidence type="ECO:0000313" key="2">
    <source>
        <dbReference type="EMBL" id="HCO21566.1"/>
    </source>
</evidence>
<organism evidence="2 3">
    <name type="scientific">Gimesia maris</name>
    <dbReference type="NCBI Taxonomy" id="122"/>
    <lineage>
        <taxon>Bacteria</taxon>
        <taxon>Pseudomonadati</taxon>
        <taxon>Planctomycetota</taxon>
        <taxon>Planctomycetia</taxon>
        <taxon>Planctomycetales</taxon>
        <taxon>Planctomycetaceae</taxon>
        <taxon>Gimesia</taxon>
    </lineage>
</organism>
<dbReference type="Proteomes" id="UP000263642">
    <property type="component" value="Unassembled WGS sequence"/>
</dbReference>